<evidence type="ECO:0000256" key="4">
    <source>
        <dbReference type="SAM" id="MobiDB-lite"/>
    </source>
</evidence>
<evidence type="ECO:0000313" key="5">
    <source>
        <dbReference type="EMBL" id="CAD9057104.1"/>
    </source>
</evidence>
<evidence type="ECO:0000256" key="2">
    <source>
        <dbReference type="ARBA" id="ARBA00022528"/>
    </source>
</evidence>
<evidence type="ECO:0000256" key="3">
    <source>
        <dbReference type="ARBA" id="ARBA00022640"/>
    </source>
</evidence>
<feature type="compositionally biased region" description="Low complexity" evidence="4">
    <location>
        <begin position="8"/>
        <end position="17"/>
    </location>
</feature>
<dbReference type="GO" id="GO:0009507">
    <property type="term" value="C:chloroplast"/>
    <property type="evidence" value="ECO:0007669"/>
    <property type="project" value="UniProtKB-SubCell"/>
</dbReference>
<dbReference type="Pfam" id="PF04278">
    <property type="entry name" value="Tic22"/>
    <property type="match status" value="1"/>
</dbReference>
<accession>A0A7S1JY99</accession>
<gene>
    <name evidence="5" type="ORF">VBRA1451_LOCUS12170</name>
</gene>
<comment type="subcellular location">
    <subcellularLocation>
        <location evidence="1">Plastid</location>
        <location evidence="1">Chloroplast</location>
    </subcellularLocation>
</comment>
<dbReference type="GO" id="GO:0015031">
    <property type="term" value="P:protein transport"/>
    <property type="evidence" value="ECO:0007669"/>
    <property type="project" value="InterPro"/>
</dbReference>
<dbReference type="PANTHER" id="PTHR33926:SF4">
    <property type="entry name" value="PROTEIN TIC 22, CHLOROPLASTIC"/>
    <property type="match status" value="1"/>
</dbReference>
<protein>
    <submittedName>
        <fullName evidence="5">Uncharacterized protein</fullName>
    </submittedName>
</protein>
<dbReference type="EMBL" id="HBGB01021090">
    <property type="protein sequence ID" value="CAD9057104.1"/>
    <property type="molecule type" value="Transcribed_RNA"/>
</dbReference>
<keyword evidence="3" id="KW-0934">Plastid</keyword>
<sequence length="391" mass="43580">MLSTSRDAPVSVVRTPAASPPSAPSSCLPQRTARLHSRRCQRSSLWRHQPSRIVAAAAVVLSSWCMAAVCSAASTAGTLTAGRRVELTPQSPFFHQFCEALKAGALRQVNAGSDFVRNLGRRAAREGSQQRLRSMLKSVPAYTVVNELDEMIMSYPPSSHGAPVGLFFLNKRDANLFLEDVQTKDPETSREVGLSLRTSSLAHYYALSRQRARSAAHFYLVPDLQEVQKAVSQSPSGRFEGTPIYYLDLVPARDPDDRRQRCLYMLTLPKSKGGGGKDSGSNRPVFFTNRDALNTWRTFRRRHASLGLPRRPKVRVASLERMLRDLEERRASEVGDWLFVPAYEAYRDVQLNPPRSSGGMSGAKRWLQKFRRDLKAIVGQGPPIGNQVPFR</sequence>
<dbReference type="InterPro" id="IPR007378">
    <property type="entry name" value="Tic22-like"/>
</dbReference>
<keyword evidence="2" id="KW-0150">Chloroplast</keyword>
<proteinExistence type="predicted"/>
<reference evidence="5" key="1">
    <citation type="submission" date="2021-01" db="EMBL/GenBank/DDBJ databases">
        <authorList>
            <person name="Corre E."/>
            <person name="Pelletier E."/>
            <person name="Niang G."/>
            <person name="Scheremetjew M."/>
            <person name="Finn R."/>
            <person name="Kale V."/>
            <person name="Holt S."/>
            <person name="Cochrane G."/>
            <person name="Meng A."/>
            <person name="Brown T."/>
            <person name="Cohen L."/>
        </authorList>
    </citation>
    <scope>NUCLEOTIDE SEQUENCE</scope>
    <source>
        <strain evidence="5">CCMP3346</strain>
    </source>
</reference>
<dbReference type="AlphaFoldDB" id="A0A7S1JY99"/>
<dbReference type="PANTHER" id="PTHR33926">
    <property type="entry name" value="PROTEIN TIC 22, CHLOROPLASTIC"/>
    <property type="match status" value="1"/>
</dbReference>
<evidence type="ECO:0000256" key="1">
    <source>
        <dbReference type="ARBA" id="ARBA00004229"/>
    </source>
</evidence>
<organism evidence="5">
    <name type="scientific">Vitrella brassicaformis</name>
    <dbReference type="NCBI Taxonomy" id="1169539"/>
    <lineage>
        <taxon>Eukaryota</taxon>
        <taxon>Sar</taxon>
        <taxon>Alveolata</taxon>
        <taxon>Colpodellida</taxon>
        <taxon>Vitrellaceae</taxon>
        <taxon>Vitrella</taxon>
    </lineage>
</organism>
<dbReference type="Gene3D" id="3.40.1350.100">
    <property type="match status" value="1"/>
</dbReference>
<name>A0A7S1JY99_9ALVE</name>
<feature type="region of interest" description="Disordered" evidence="4">
    <location>
        <begin position="1"/>
        <end position="31"/>
    </location>
</feature>